<sequence>MVLSMSNSTKYVTPGRRLCFSEGVTAGPGAYERGEYIYASVVGVVQELVPAAEGEPRIVTVTREKIQSAVPDVGSIITGKVIRMTTKEAVVSIMVVGTMPCKDDFQGIIRSQDVRATEKDKVKIYNSFRLGDIIRAEVISLGDARSYYLSTAKNELGVIYAQSVAGAVMIPISWQDMQCTKTKAIEPRKCAKPDIPLPEN</sequence>
<organism evidence="1 2">
    <name type="scientific">Racocetra persica</name>
    <dbReference type="NCBI Taxonomy" id="160502"/>
    <lineage>
        <taxon>Eukaryota</taxon>
        <taxon>Fungi</taxon>
        <taxon>Fungi incertae sedis</taxon>
        <taxon>Mucoromycota</taxon>
        <taxon>Glomeromycotina</taxon>
        <taxon>Glomeromycetes</taxon>
        <taxon>Diversisporales</taxon>
        <taxon>Gigasporaceae</taxon>
        <taxon>Racocetra</taxon>
    </lineage>
</organism>
<gene>
    <name evidence="1" type="ORF">RPERSI_LOCUS19149</name>
</gene>
<dbReference type="Proteomes" id="UP000789920">
    <property type="component" value="Unassembled WGS sequence"/>
</dbReference>
<dbReference type="EMBL" id="CAJVQC010051962">
    <property type="protein sequence ID" value="CAG8791002.1"/>
    <property type="molecule type" value="Genomic_DNA"/>
</dbReference>
<keyword evidence="2" id="KW-1185">Reference proteome</keyword>
<evidence type="ECO:0000313" key="2">
    <source>
        <dbReference type="Proteomes" id="UP000789920"/>
    </source>
</evidence>
<reference evidence="1" key="1">
    <citation type="submission" date="2021-06" db="EMBL/GenBank/DDBJ databases">
        <authorList>
            <person name="Kallberg Y."/>
            <person name="Tangrot J."/>
            <person name="Rosling A."/>
        </authorList>
    </citation>
    <scope>NUCLEOTIDE SEQUENCE</scope>
    <source>
        <strain evidence="1">MA461A</strain>
    </source>
</reference>
<name>A0ACA9RFK1_9GLOM</name>
<accession>A0ACA9RFK1</accession>
<proteinExistence type="predicted"/>
<comment type="caution">
    <text evidence="1">The sequence shown here is derived from an EMBL/GenBank/DDBJ whole genome shotgun (WGS) entry which is preliminary data.</text>
</comment>
<evidence type="ECO:0000313" key="1">
    <source>
        <dbReference type="EMBL" id="CAG8791002.1"/>
    </source>
</evidence>
<protein>
    <submittedName>
        <fullName evidence="1">28902_t:CDS:1</fullName>
    </submittedName>
</protein>